<evidence type="ECO:0000313" key="6">
    <source>
        <dbReference type="Proteomes" id="UP000076798"/>
    </source>
</evidence>
<keyword evidence="6" id="KW-1185">Reference proteome</keyword>
<dbReference type="PANTHER" id="PTHR45929:SF7">
    <property type="entry name" value="LAS SEVENTEEN-BINDING PROTEIN 1"/>
    <property type="match status" value="1"/>
</dbReference>
<accession>A0A166G3S9</accession>
<keyword evidence="1 2" id="KW-0728">SH3 domain</keyword>
<name>A0A166G3S9_9AGAM</name>
<feature type="compositionally biased region" description="Polar residues" evidence="3">
    <location>
        <begin position="157"/>
        <end position="182"/>
    </location>
</feature>
<dbReference type="CDD" id="cd00174">
    <property type="entry name" value="SH3"/>
    <property type="match status" value="1"/>
</dbReference>
<dbReference type="InterPro" id="IPR050670">
    <property type="entry name" value="STAM"/>
</dbReference>
<protein>
    <recommendedName>
        <fullName evidence="4">SH3 domain-containing protein</fullName>
    </recommendedName>
</protein>
<dbReference type="SUPFAM" id="SSF50044">
    <property type="entry name" value="SH3-domain"/>
    <property type="match status" value="1"/>
</dbReference>
<dbReference type="PROSITE" id="PS50002">
    <property type="entry name" value="SH3"/>
    <property type="match status" value="1"/>
</dbReference>
<dbReference type="PANTHER" id="PTHR45929">
    <property type="entry name" value="JAK PATHWAY SIGNAL TRANSDUCTION ADAPTOR MOLECULE"/>
    <property type="match status" value="1"/>
</dbReference>
<dbReference type="STRING" id="1314776.A0A166G3S9"/>
<dbReference type="PRINTS" id="PR00452">
    <property type="entry name" value="SH3DOMAIN"/>
</dbReference>
<gene>
    <name evidence="5" type="ORF">SISSUDRAFT_1043117</name>
</gene>
<evidence type="ECO:0000313" key="5">
    <source>
        <dbReference type="EMBL" id="KZT41279.1"/>
    </source>
</evidence>
<reference evidence="5 6" key="1">
    <citation type="journal article" date="2016" name="Mol. Biol. Evol.">
        <title>Comparative Genomics of Early-Diverging Mushroom-Forming Fungi Provides Insights into the Origins of Lignocellulose Decay Capabilities.</title>
        <authorList>
            <person name="Nagy L.G."/>
            <person name="Riley R."/>
            <person name="Tritt A."/>
            <person name="Adam C."/>
            <person name="Daum C."/>
            <person name="Floudas D."/>
            <person name="Sun H."/>
            <person name="Yadav J.S."/>
            <person name="Pangilinan J."/>
            <person name="Larsson K.H."/>
            <person name="Matsuura K."/>
            <person name="Barry K."/>
            <person name="Labutti K."/>
            <person name="Kuo R."/>
            <person name="Ohm R.A."/>
            <person name="Bhattacharya S.S."/>
            <person name="Shirouzu T."/>
            <person name="Yoshinaga Y."/>
            <person name="Martin F.M."/>
            <person name="Grigoriev I.V."/>
            <person name="Hibbett D.S."/>
        </authorList>
    </citation>
    <scope>NUCLEOTIDE SEQUENCE [LARGE SCALE GENOMIC DNA]</scope>
    <source>
        <strain evidence="5 6">HHB10207 ss-3</strain>
    </source>
</reference>
<dbReference type="Pfam" id="PF00018">
    <property type="entry name" value="SH3_1"/>
    <property type="match status" value="1"/>
</dbReference>
<proteinExistence type="predicted"/>
<dbReference type="Gene3D" id="2.30.30.40">
    <property type="entry name" value="SH3 Domains"/>
    <property type="match status" value="1"/>
</dbReference>
<dbReference type="Proteomes" id="UP000076798">
    <property type="component" value="Unassembled WGS sequence"/>
</dbReference>
<evidence type="ECO:0000256" key="1">
    <source>
        <dbReference type="ARBA" id="ARBA00022443"/>
    </source>
</evidence>
<evidence type="ECO:0000256" key="2">
    <source>
        <dbReference type="PROSITE-ProRule" id="PRU00192"/>
    </source>
</evidence>
<feature type="domain" description="SH3" evidence="4">
    <location>
        <begin position="67"/>
        <end position="130"/>
    </location>
</feature>
<organism evidence="5 6">
    <name type="scientific">Sistotremastrum suecicum HHB10207 ss-3</name>
    <dbReference type="NCBI Taxonomy" id="1314776"/>
    <lineage>
        <taxon>Eukaryota</taxon>
        <taxon>Fungi</taxon>
        <taxon>Dikarya</taxon>
        <taxon>Basidiomycota</taxon>
        <taxon>Agaricomycotina</taxon>
        <taxon>Agaricomycetes</taxon>
        <taxon>Sistotremastrales</taxon>
        <taxon>Sistotremastraceae</taxon>
        <taxon>Sistotremastrum</taxon>
    </lineage>
</organism>
<evidence type="ECO:0000256" key="3">
    <source>
        <dbReference type="SAM" id="MobiDB-lite"/>
    </source>
</evidence>
<feature type="compositionally biased region" description="Polar residues" evidence="3">
    <location>
        <begin position="133"/>
        <end position="145"/>
    </location>
</feature>
<dbReference type="OrthoDB" id="5983572at2759"/>
<feature type="region of interest" description="Disordered" evidence="3">
    <location>
        <begin position="127"/>
        <end position="182"/>
    </location>
</feature>
<dbReference type="SMART" id="SM00326">
    <property type="entry name" value="SH3"/>
    <property type="match status" value="1"/>
</dbReference>
<sequence length="209" mass="22193">MSGLAMNQQTLEHLAAQLVRDVDHLVSEGHIFKQDAEIMKAKLSPSAEAPIARTTAGLGSLSIGGQPGSVKARAIWSYNENGSDPNDLTMSEGDIVEILEEVNQDWWRGRVTKTGREGLFPSNYVEKLEGESEAQSPQSPPTVKSSFRKNWDPPPTTGGTNRLGLQQVDNSSSKAKTSKYGNQAGTAAARGVGMGAGAALGGKLVRAIF</sequence>
<dbReference type="InterPro" id="IPR001452">
    <property type="entry name" value="SH3_domain"/>
</dbReference>
<dbReference type="InterPro" id="IPR036028">
    <property type="entry name" value="SH3-like_dom_sf"/>
</dbReference>
<dbReference type="AlphaFoldDB" id="A0A166G3S9"/>
<dbReference type="EMBL" id="KV428023">
    <property type="protein sequence ID" value="KZT41279.1"/>
    <property type="molecule type" value="Genomic_DNA"/>
</dbReference>
<evidence type="ECO:0000259" key="4">
    <source>
        <dbReference type="PROSITE" id="PS50002"/>
    </source>
</evidence>